<evidence type="ECO:0000259" key="10">
    <source>
        <dbReference type="SMART" id="SM00485"/>
    </source>
</evidence>
<keyword evidence="5" id="KW-0227">DNA damage</keyword>
<name>A0A8T0CVJ8_CORYI</name>
<protein>
    <recommendedName>
        <fullName evidence="13">Flap endonuclease 1</fullName>
    </recommendedName>
</protein>
<dbReference type="SUPFAM" id="SSF88723">
    <property type="entry name" value="PIN domain-like"/>
    <property type="match status" value="1"/>
</dbReference>
<evidence type="ECO:0000256" key="8">
    <source>
        <dbReference type="ARBA" id="ARBA00023204"/>
    </source>
</evidence>
<dbReference type="PROSITE" id="PS00841">
    <property type="entry name" value="XPG_1"/>
    <property type="match status" value="1"/>
</dbReference>
<dbReference type="Gene3D" id="3.40.50.1010">
    <property type="entry name" value="5'-nuclease"/>
    <property type="match status" value="1"/>
</dbReference>
<keyword evidence="12" id="KW-1185">Reference proteome</keyword>
<evidence type="ECO:0000256" key="3">
    <source>
        <dbReference type="ARBA" id="ARBA00022723"/>
    </source>
</evidence>
<dbReference type="PRINTS" id="PR00853">
    <property type="entry name" value="XPGRADSUPER"/>
</dbReference>
<reference evidence="11" key="1">
    <citation type="submission" date="2020-05" db="EMBL/GenBank/DDBJ databases">
        <title>WGS assembly of Corymbia citriodora subspecies variegata.</title>
        <authorList>
            <person name="Barry K."/>
            <person name="Hundley H."/>
            <person name="Shu S."/>
            <person name="Jenkins J."/>
            <person name="Grimwood J."/>
            <person name="Baten A."/>
        </authorList>
    </citation>
    <scope>NUCLEOTIDE SEQUENCE</scope>
    <source>
        <strain evidence="11">CV2-018</strain>
    </source>
</reference>
<dbReference type="InterPro" id="IPR006086">
    <property type="entry name" value="XPG-I_dom"/>
</dbReference>
<keyword evidence="3" id="KW-0479">Metal-binding</keyword>
<dbReference type="EMBL" id="MU089531">
    <property type="protein sequence ID" value="KAF7851611.1"/>
    <property type="molecule type" value="Genomic_DNA"/>
</dbReference>
<dbReference type="PANTHER" id="PTHR11081:SF9">
    <property type="entry name" value="FLAP ENDONUCLEASE 1"/>
    <property type="match status" value="1"/>
</dbReference>
<evidence type="ECO:0000313" key="11">
    <source>
        <dbReference type="EMBL" id="KAF7851611.1"/>
    </source>
</evidence>
<dbReference type="GO" id="GO:0008409">
    <property type="term" value="F:5'-3' exonuclease activity"/>
    <property type="evidence" value="ECO:0007669"/>
    <property type="project" value="TreeGrafter"/>
</dbReference>
<dbReference type="Gene3D" id="1.10.150.20">
    <property type="entry name" value="5' to 3' exonuclease, C-terminal subdomain"/>
    <property type="match status" value="1"/>
</dbReference>
<comment type="cofactor">
    <cofactor evidence="1">
        <name>Mg(2+)</name>
        <dbReference type="ChEBI" id="CHEBI:18420"/>
    </cofactor>
</comment>
<dbReference type="Pfam" id="PF00752">
    <property type="entry name" value="XPG_N"/>
    <property type="match status" value="1"/>
</dbReference>
<dbReference type="InterPro" id="IPR029060">
    <property type="entry name" value="PIN-like_dom_sf"/>
</dbReference>
<dbReference type="Proteomes" id="UP000806378">
    <property type="component" value="Unassembled WGS sequence"/>
</dbReference>
<feature type="domain" description="XPG-I" evidence="9">
    <location>
        <begin position="112"/>
        <end position="167"/>
    </location>
</feature>
<dbReference type="OrthoDB" id="1937206at2759"/>
<evidence type="ECO:0000256" key="2">
    <source>
        <dbReference type="ARBA" id="ARBA00022722"/>
    </source>
</evidence>
<evidence type="ECO:0000313" key="12">
    <source>
        <dbReference type="Proteomes" id="UP000806378"/>
    </source>
</evidence>
<proteinExistence type="predicted"/>
<dbReference type="PANTHER" id="PTHR11081">
    <property type="entry name" value="FLAP ENDONUCLEASE FAMILY MEMBER"/>
    <property type="match status" value="1"/>
</dbReference>
<sequence length="361" mass="41088">MGIEQKLASYFGRRIVVDASMSIYRFLVKKGTRMLTNEAGEVTSHLQGMFYRTILLLEARIKPLYVFDGKPSDLKKQELAKRFSKRAHAFEDLAVAIAVTQQHNVDCKRLLRIMGVRAVEVYAVASEDMDSLTFGAPRFLHHLMDPSSRKVPVVEFEISKILEEMNLDMDQFIDLCILFGCDYCVSIRGISGLTALKLIRFLCSFLIPDNWPCSKAQRPFKEPIVSTEEQSEIKWTAPNEEAGHFHSYEGMASIFSNVLVSCLLEEVASFPLMKRAYMFSMLYYHVYQAIEKIKAAKDESSQGHKCTLRSPNLALKPKTFSTQVSVNSQPRFPGCFKMPTVVLGLRNFKQPLRVVCLPTWI</sequence>
<dbReference type="InterPro" id="IPR006084">
    <property type="entry name" value="XPG/Rad2"/>
</dbReference>
<dbReference type="SMART" id="SM00279">
    <property type="entry name" value="HhH2"/>
    <property type="match status" value="1"/>
</dbReference>
<evidence type="ECO:0000256" key="1">
    <source>
        <dbReference type="ARBA" id="ARBA00001946"/>
    </source>
</evidence>
<keyword evidence="2" id="KW-0540">Nuclease</keyword>
<dbReference type="InterPro" id="IPR036279">
    <property type="entry name" value="5-3_exonuclease_C_sf"/>
</dbReference>
<dbReference type="Gramene" id="rna-gnl|WGS:JABURB|Cocit.L3494.1">
    <property type="protein sequence ID" value="cds-KAF7851611.1"/>
    <property type="gene ID" value="gene-BT93_L3494"/>
</dbReference>
<evidence type="ECO:0008006" key="13">
    <source>
        <dbReference type="Google" id="ProtNLM"/>
    </source>
</evidence>
<gene>
    <name evidence="11" type="ORF">BT93_L3494</name>
</gene>
<dbReference type="GO" id="GO:0017108">
    <property type="term" value="F:5'-flap endonuclease activity"/>
    <property type="evidence" value="ECO:0007669"/>
    <property type="project" value="TreeGrafter"/>
</dbReference>
<evidence type="ECO:0000256" key="6">
    <source>
        <dbReference type="ARBA" id="ARBA00022801"/>
    </source>
</evidence>
<evidence type="ECO:0000256" key="7">
    <source>
        <dbReference type="ARBA" id="ARBA00022842"/>
    </source>
</evidence>
<evidence type="ECO:0000256" key="4">
    <source>
        <dbReference type="ARBA" id="ARBA00022759"/>
    </source>
</evidence>
<dbReference type="SUPFAM" id="SSF47807">
    <property type="entry name" value="5' to 3' exonuclease, C-terminal subdomain"/>
    <property type="match status" value="1"/>
</dbReference>
<evidence type="ECO:0000259" key="9">
    <source>
        <dbReference type="SMART" id="SM00484"/>
    </source>
</evidence>
<dbReference type="Pfam" id="PF00867">
    <property type="entry name" value="XPG_I"/>
    <property type="match status" value="1"/>
</dbReference>
<keyword evidence="7" id="KW-0460">Magnesium</keyword>
<keyword evidence="6" id="KW-0378">Hydrolase</keyword>
<dbReference type="InterPro" id="IPR019974">
    <property type="entry name" value="XPG_CS"/>
</dbReference>
<dbReference type="AlphaFoldDB" id="A0A8T0CVJ8"/>
<keyword evidence="4" id="KW-0255">Endonuclease</keyword>
<dbReference type="CDD" id="cd09867">
    <property type="entry name" value="PIN_FEN1"/>
    <property type="match status" value="1"/>
</dbReference>
<dbReference type="GO" id="GO:0006281">
    <property type="term" value="P:DNA repair"/>
    <property type="evidence" value="ECO:0007669"/>
    <property type="project" value="UniProtKB-KW"/>
</dbReference>
<dbReference type="SMART" id="SM00485">
    <property type="entry name" value="XPGN"/>
    <property type="match status" value="1"/>
</dbReference>
<dbReference type="SMART" id="SM00484">
    <property type="entry name" value="XPGI"/>
    <property type="match status" value="1"/>
</dbReference>
<dbReference type="InterPro" id="IPR006085">
    <property type="entry name" value="XPG_DNA_repair_N"/>
</dbReference>
<feature type="domain" description="XPG N-terminal" evidence="10">
    <location>
        <begin position="1"/>
        <end position="89"/>
    </location>
</feature>
<accession>A0A8T0CVJ8</accession>
<evidence type="ECO:0000256" key="5">
    <source>
        <dbReference type="ARBA" id="ARBA00022763"/>
    </source>
</evidence>
<dbReference type="GO" id="GO:0046872">
    <property type="term" value="F:metal ion binding"/>
    <property type="evidence" value="ECO:0007669"/>
    <property type="project" value="UniProtKB-KW"/>
</dbReference>
<dbReference type="InterPro" id="IPR008918">
    <property type="entry name" value="HhH2"/>
</dbReference>
<organism evidence="11 12">
    <name type="scientific">Corymbia citriodora subsp. variegata</name>
    <dbReference type="NCBI Taxonomy" id="360336"/>
    <lineage>
        <taxon>Eukaryota</taxon>
        <taxon>Viridiplantae</taxon>
        <taxon>Streptophyta</taxon>
        <taxon>Embryophyta</taxon>
        <taxon>Tracheophyta</taxon>
        <taxon>Spermatophyta</taxon>
        <taxon>Magnoliopsida</taxon>
        <taxon>eudicotyledons</taxon>
        <taxon>Gunneridae</taxon>
        <taxon>Pentapetalae</taxon>
        <taxon>rosids</taxon>
        <taxon>malvids</taxon>
        <taxon>Myrtales</taxon>
        <taxon>Myrtaceae</taxon>
        <taxon>Myrtoideae</taxon>
        <taxon>Eucalypteae</taxon>
        <taxon>Corymbia</taxon>
    </lineage>
</organism>
<comment type="caution">
    <text evidence="11">The sequence shown here is derived from an EMBL/GenBank/DDBJ whole genome shotgun (WGS) entry which is preliminary data.</text>
</comment>
<keyword evidence="8" id="KW-0234">DNA repair</keyword>
<dbReference type="GO" id="GO:0003677">
    <property type="term" value="F:DNA binding"/>
    <property type="evidence" value="ECO:0007669"/>
    <property type="project" value="InterPro"/>
</dbReference>